<reference evidence="1 2" key="1">
    <citation type="journal article" date="2013" name="Int. J. Syst. Evol. Microbiol.">
        <title>Celerinatantimonas yamalensis sp. nov., a cold-adapted diazotrophic bacterium from a cold permafrost brine.</title>
        <authorList>
            <person name="Shcherbakova V."/>
            <person name="Chuvilskaya N."/>
            <person name="Rivkina E."/>
            <person name="Demidov N."/>
            <person name="Uchaeva V."/>
            <person name="Suetin S."/>
            <person name="Suzina N."/>
            <person name="Gilichinsky D."/>
        </authorList>
    </citation>
    <scope>NUCLEOTIDE SEQUENCE [LARGE SCALE GENOMIC DNA]</scope>
    <source>
        <strain evidence="1 2">C7</strain>
    </source>
</reference>
<gene>
    <name evidence="1" type="ORF">ABUE30_17100</name>
</gene>
<protein>
    <submittedName>
        <fullName evidence="1">Type VI secretion system tip protein VgrG</fullName>
    </submittedName>
</protein>
<organism evidence="1 2">
    <name type="scientific">Celerinatantimonas yamalensis</name>
    <dbReference type="NCBI Taxonomy" id="559956"/>
    <lineage>
        <taxon>Bacteria</taxon>
        <taxon>Pseudomonadati</taxon>
        <taxon>Pseudomonadota</taxon>
        <taxon>Gammaproteobacteria</taxon>
        <taxon>Celerinatantimonadaceae</taxon>
        <taxon>Celerinatantimonas</taxon>
    </lineage>
</organism>
<name>A0ABW9GAS1_9GAMM</name>
<dbReference type="SUPFAM" id="SSF69349">
    <property type="entry name" value="Phage fibre proteins"/>
    <property type="match status" value="1"/>
</dbReference>
<feature type="non-terminal residue" evidence="1">
    <location>
        <position position="1"/>
    </location>
</feature>
<dbReference type="Proteomes" id="UP001629953">
    <property type="component" value="Unassembled WGS sequence"/>
</dbReference>
<keyword evidence="2" id="KW-1185">Reference proteome</keyword>
<evidence type="ECO:0000313" key="2">
    <source>
        <dbReference type="Proteomes" id="UP001629953"/>
    </source>
</evidence>
<dbReference type="EMBL" id="JBEQCT010000011">
    <property type="protein sequence ID" value="MFM2486751.1"/>
    <property type="molecule type" value="Genomic_DNA"/>
</dbReference>
<evidence type="ECO:0000313" key="1">
    <source>
        <dbReference type="EMBL" id="MFM2486751.1"/>
    </source>
</evidence>
<accession>A0ABW9GAS1</accession>
<comment type="caution">
    <text evidence="1">The sequence shown here is derived from an EMBL/GenBank/DDBJ whole genome shotgun (WGS) entry which is preliminary data.</text>
</comment>
<proteinExistence type="predicted"/>
<sequence length="175" mass="18503">HLTVARHQFSHIKGDEHNRVDGESRVHVRGMQTQYVEQSLHLKTDASLLDQTSREIHLNGGIKITLEAGAAITLKAGGSFITIDSTGISASGPKVKLNSGGSASNGSGYAGHIAKLPGDVEAPQSLTKQQYQATPASLYQQVLADIKTGTPITITCQKRADGTCPLSNCPCRNDA</sequence>